<sequence>MRRKRKYLDRVFSHDFSCQLDIFTFTQWQKMENNLTNLLVKNQFEFSVTQPSGQRVRAWAQVFDLHNGSYIARFKLFESYQQLKLTILYNGQNVADSPYYLNGMVYHEKCYCPVPNIDKWFKIMDCPASYDQIDKDLSIFKNVDLDKVAKEAVSRFSSAGMHSLCHYKIINNKCNLSKPDPDEIKYLSKF</sequence>
<dbReference type="Pfam" id="PF00630">
    <property type="entry name" value="Filamin"/>
    <property type="match status" value="1"/>
</dbReference>
<organism evidence="1 2">
    <name type="scientific">Tegillarca granosa</name>
    <name type="common">Malaysian cockle</name>
    <name type="synonym">Anadara granosa</name>
    <dbReference type="NCBI Taxonomy" id="220873"/>
    <lineage>
        <taxon>Eukaryota</taxon>
        <taxon>Metazoa</taxon>
        <taxon>Spiralia</taxon>
        <taxon>Lophotrochozoa</taxon>
        <taxon>Mollusca</taxon>
        <taxon>Bivalvia</taxon>
        <taxon>Autobranchia</taxon>
        <taxon>Pteriomorphia</taxon>
        <taxon>Arcoida</taxon>
        <taxon>Arcoidea</taxon>
        <taxon>Arcidae</taxon>
        <taxon>Tegillarca</taxon>
    </lineage>
</organism>
<dbReference type="Gene3D" id="2.60.40.10">
    <property type="entry name" value="Immunoglobulins"/>
    <property type="match status" value="1"/>
</dbReference>
<evidence type="ECO:0000313" key="1">
    <source>
        <dbReference type="EMBL" id="KAJ8302975.1"/>
    </source>
</evidence>
<accession>A0ABQ9ECT3</accession>
<dbReference type="SUPFAM" id="SSF81296">
    <property type="entry name" value="E set domains"/>
    <property type="match status" value="1"/>
</dbReference>
<dbReference type="Proteomes" id="UP001217089">
    <property type="component" value="Unassembled WGS sequence"/>
</dbReference>
<name>A0ABQ9ECT3_TEGGR</name>
<evidence type="ECO:0000313" key="2">
    <source>
        <dbReference type="Proteomes" id="UP001217089"/>
    </source>
</evidence>
<dbReference type="EMBL" id="JARBDR010000917">
    <property type="protein sequence ID" value="KAJ8302975.1"/>
    <property type="molecule type" value="Genomic_DNA"/>
</dbReference>
<dbReference type="InterPro" id="IPR013783">
    <property type="entry name" value="Ig-like_fold"/>
</dbReference>
<dbReference type="InterPro" id="IPR014756">
    <property type="entry name" value="Ig_E-set"/>
</dbReference>
<proteinExistence type="predicted"/>
<comment type="caution">
    <text evidence="1">The sequence shown here is derived from an EMBL/GenBank/DDBJ whole genome shotgun (WGS) entry which is preliminary data.</text>
</comment>
<dbReference type="InterPro" id="IPR017868">
    <property type="entry name" value="Filamin/ABP280_repeat-like"/>
</dbReference>
<protein>
    <submittedName>
        <fullName evidence="1">Uncharacterized protein</fullName>
    </submittedName>
</protein>
<reference evidence="1 2" key="1">
    <citation type="submission" date="2022-12" db="EMBL/GenBank/DDBJ databases">
        <title>Chromosome-level genome of Tegillarca granosa.</title>
        <authorList>
            <person name="Kim J."/>
        </authorList>
    </citation>
    <scope>NUCLEOTIDE SEQUENCE [LARGE SCALE GENOMIC DNA]</scope>
    <source>
        <strain evidence="1">Teg-2019</strain>
        <tissue evidence="1">Adductor muscle</tissue>
    </source>
</reference>
<gene>
    <name evidence="1" type="ORF">KUTeg_019371</name>
</gene>
<keyword evidence="2" id="KW-1185">Reference proteome</keyword>